<dbReference type="Proteomes" id="UP000309215">
    <property type="component" value="Unassembled WGS sequence"/>
</dbReference>
<feature type="domain" description="Phospholipid/glycerol acyltransferase" evidence="6">
    <location>
        <begin position="88"/>
        <end position="200"/>
    </location>
</feature>
<organism evidence="7 8">
    <name type="scientific">Polyangium fumosum</name>
    <dbReference type="NCBI Taxonomy" id="889272"/>
    <lineage>
        <taxon>Bacteria</taxon>
        <taxon>Pseudomonadati</taxon>
        <taxon>Myxococcota</taxon>
        <taxon>Polyangia</taxon>
        <taxon>Polyangiales</taxon>
        <taxon>Polyangiaceae</taxon>
        <taxon>Polyangium</taxon>
    </lineage>
</organism>
<evidence type="ECO:0000256" key="5">
    <source>
        <dbReference type="ARBA" id="ARBA00023315"/>
    </source>
</evidence>
<evidence type="ECO:0000256" key="3">
    <source>
        <dbReference type="ARBA" id="ARBA00022679"/>
    </source>
</evidence>
<comment type="caution">
    <text evidence="7">The sequence shown here is derived from an EMBL/GenBank/DDBJ whole genome shotgun (WGS) entry which is preliminary data.</text>
</comment>
<dbReference type="PANTHER" id="PTHR10434:SF64">
    <property type="entry name" value="1-ACYL-SN-GLYCEROL-3-PHOSPHATE ACYLTRANSFERASE-RELATED"/>
    <property type="match status" value="1"/>
</dbReference>
<name>A0A4U1JDA1_9BACT</name>
<accession>A0A4U1JDA1</accession>
<keyword evidence="5 7" id="KW-0012">Acyltransferase</keyword>
<evidence type="ECO:0000256" key="1">
    <source>
        <dbReference type="ARBA" id="ARBA00005189"/>
    </source>
</evidence>
<dbReference type="GO" id="GO:0003841">
    <property type="term" value="F:1-acylglycerol-3-phosphate O-acyltransferase activity"/>
    <property type="evidence" value="ECO:0007669"/>
    <property type="project" value="TreeGrafter"/>
</dbReference>
<keyword evidence="4" id="KW-0443">Lipid metabolism</keyword>
<gene>
    <name evidence="7" type="ORF">E8A74_18795</name>
</gene>
<proteinExistence type="predicted"/>
<protein>
    <submittedName>
        <fullName evidence="7">1-acyl-sn-glycerol-3-phosphate acyltransferase</fullName>
    </submittedName>
</protein>
<keyword evidence="2" id="KW-0444">Lipid biosynthesis</keyword>
<keyword evidence="3 7" id="KW-0808">Transferase</keyword>
<dbReference type="EMBL" id="SSMQ01000018">
    <property type="protein sequence ID" value="TKD06561.1"/>
    <property type="molecule type" value="Genomic_DNA"/>
</dbReference>
<dbReference type="GO" id="GO:0006654">
    <property type="term" value="P:phosphatidic acid biosynthetic process"/>
    <property type="evidence" value="ECO:0007669"/>
    <property type="project" value="TreeGrafter"/>
</dbReference>
<evidence type="ECO:0000256" key="4">
    <source>
        <dbReference type="ARBA" id="ARBA00023098"/>
    </source>
</evidence>
<evidence type="ECO:0000259" key="6">
    <source>
        <dbReference type="SMART" id="SM00563"/>
    </source>
</evidence>
<reference evidence="7 8" key="1">
    <citation type="submission" date="2019-04" db="EMBL/GenBank/DDBJ databases">
        <authorList>
            <person name="Li Y."/>
            <person name="Wang J."/>
        </authorList>
    </citation>
    <scope>NUCLEOTIDE SEQUENCE [LARGE SCALE GENOMIC DNA]</scope>
    <source>
        <strain evidence="7 8">DSM 14668</strain>
    </source>
</reference>
<dbReference type="PANTHER" id="PTHR10434">
    <property type="entry name" value="1-ACYL-SN-GLYCEROL-3-PHOSPHATE ACYLTRANSFERASE"/>
    <property type="match status" value="1"/>
</dbReference>
<dbReference type="OrthoDB" id="9806880at2"/>
<dbReference type="AlphaFoldDB" id="A0A4U1JDA1"/>
<evidence type="ECO:0000313" key="7">
    <source>
        <dbReference type="EMBL" id="TKD06561.1"/>
    </source>
</evidence>
<sequence>MSDQSLVEKGRFVGRTAAFVGLTFSMYGMLELDTAISPASEREAVLHAWIRRYGEALLKLYGVQMIARGPHVERGDVYPGRGAGERGRVFVMNHRSGLDIPICLAYIEATILSRADLSGWPVIGVAARRVGTLFVDRTNKQSGAAAINAMTASIERGRAVLVYPEGTTYEGDEVRPFKPGAFLAAQRTEAEIVPVGLAYEGAAASFGSESFADHMVRVSGAPRTRAAIVVGEPIVDVGGDVGVLRERVRAEVQSLVYAARRALDVDGEGSS</sequence>
<dbReference type="RefSeq" id="WP_136930412.1">
    <property type="nucleotide sequence ID" value="NZ_SSMQ01000018.1"/>
</dbReference>
<dbReference type="Pfam" id="PF01553">
    <property type="entry name" value="Acyltransferase"/>
    <property type="match status" value="1"/>
</dbReference>
<dbReference type="CDD" id="cd07989">
    <property type="entry name" value="LPLAT_AGPAT-like"/>
    <property type="match status" value="1"/>
</dbReference>
<dbReference type="InterPro" id="IPR002123">
    <property type="entry name" value="Plipid/glycerol_acylTrfase"/>
</dbReference>
<comment type="pathway">
    <text evidence="1">Lipid metabolism.</text>
</comment>
<dbReference type="SMART" id="SM00563">
    <property type="entry name" value="PlsC"/>
    <property type="match status" value="1"/>
</dbReference>
<evidence type="ECO:0000256" key="2">
    <source>
        <dbReference type="ARBA" id="ARBA00022516"/>
    </source>
</evidence>
<dbReference type="SUPFAM" id="SSF69593">
    <property type="entry name" value="Glycerol-3-phosphate (1)-acyltransferase"/>
    <property type="match status" value="1"/>
</dbReference>
<keyword evidence="8" id="KW-1185">Reference proteome</keyword>
<evidence type="ECO:0000313" key="8">
    <source>
        <dbReference type="Proteomes" id="UP000309215"/>
    </source>
</evidence>